<dbReference type="RefSeq" id="XP_066009860.1">
    <property type="nucleotide sequence ID" value="XM_066150904.1"/>
</dbReference>
<keyword evidence="3" id="KW-1185">Reference proteome</keyword>
<feature type="compositionally biased region" description="Basic and acidic residues" evidence="1">
    <location>
        <begin position="84"/>
        <end position="93"/>
    </location>
</feature>
<proteinExistence type="predicted"/>
<dbReference type="EMBL" id="ANPB02000001">
    <property type="protein sequence ID" value="KAF4492028.1"/>
    <property type="molecule type" value="Genomic_DNA"/>
</dbReference>
<dbReference type="Proteomes" id="UP000011096">
    <property type="component" value="Unassembled WGS sequence"/>
</dbReference>
<comment type="caution">
    <text evidence="2">The sequence shown here is derived from an EMBL/GenBank/DDBJ whole genome shotgun (WGS) entry which is preliminary data.</text>
</comment>
<feature type="region of interest" description="Disordered" evidence="1">
    <location>
        <begin position="84"/>
        <end position="106"/>
    </location>
</feature>
<dbReference type="InParanoid" id="A0A7J6JNK9"/>
<gene>
    <name evidence="2" type="ORF">CGGC5_v001958</name>
</gene>
<reference evidence="2 3" key="1">
    <citation type="submission" date="2012-08" db="EMBL/GenBank/DDBJ databases">
        <authorList>
            <person name="Gan P.H.P."/>
            <person name="Ikeda K."/>
            <person name="Irieda H."/>
            <person name="Narusaka M."/>
            <person name="O'Connell R.J."/>
            <person name="Narusaka Y."/>
            <person name="Takano Y."/>
            <person name="Kubo Y."/>
            <person name="Shirasu K."/>
        </authorList>
    </citation>
    <scope>NUCLEOTIDE SEQUENCE [LARGE SCALE GENOMIC DNA]</scope>
    <source>
        <strain evidence="2 3">Nara gc5</strain>
    </source>
</reference>
<dbReference type="AlphaFoldDB" id="A0A7J6JNK9"/>
<evidence type="ECO:0000256" key="1">
    <source>
        <dbReference type="SAM" id="MobiDB-lite"/>
    </source>
</evidence>
<organism evidence="2 3">
    <name type="scientific">Colletotrichum fructicola (strain Nara gc5)</name>
    <name type="common">Anthracnose fungus</name>
    <name type="synonym">Colletotrichum gloeosporioides (strain Nara gc5)</name>
    <dbReference type="NCBI Taxonomy" id="1213859"/>
    <lineage>
        <taxon>Eukaryota</taxon>
        <taxon>Fungi</taxon>
        <taxon>Dikarya</taxon>
        <taxon>Ascomycota</taxon>
        <taxon>Pezizomycotina</taxon>
        <taxon>Sordariomycetes</taxon>
        <taxon>Hypocreomycetidae</taxon>
        <taxon>Glomerellales</taxon>
        <taxon>Glomerellaceae</taxon>
        <taxon>Colletotrichum</taxon>
        <taxon>Colletotrichum gloeosporioides species complex</taxon>
    </lineage>
</organism>
<evidence type="ECO:0000313" key="3">
    <source>
        <dbReference type="Proteomes" id="UP000011096"/>
    </source>
</evidence>
<reference evidence="2 3" key="2">
    <citation type="submission" date="2020-04" db="EMBL/GenBank/DDBJ databases">
        <title>Genome sequencing and assembly of multiple isolates from the Colletotrichum gloeosporioides species complex.</title>
        <authorList>
            <person name="Gan P."/>
            <person name="Shirasu K."/>
        </authorList>
    </citation>
    <scope>NUCLEOTIDE SEQUENCE [LARGE SCALE GENOMIC DNA]</scope>
    <source>
        <strain evidence="2 3">Nara gc5</strain>
    </source>
</reference>
<protein>
    <submittedName>
        <fullName evidence="2">Uncharacterized protein</fullName>
    </submittedName>
</protein>
<name>A0A7J6JNK9_COLFN</name>
<sequence length="106" mass="12194">MLFVSLSTTKCPYERRASHDPRLYTQHQGCVVLFVRSKPLQVIEQATMDVVRVYFVKLWGRFGAVIDRGRLEFDRSYRASSPLRRIEAGEGRTHGNAIERTSHRAG</sequence>
<evidence type="ECO:0000313" key="2">
    <source>
        <dbReference type="EMBL" id="KAF4492028.1"/>
    </source>
</evidence>
<accession>A0A7J6JNK9</accession>
<dbReference type="GeneID" id="90979638"/>